<gene>
    <name evidence="1" type="ORF">SAMN00017477_1068</name>
</gene>
<reference evidence="2" key="1">
    <citation type="submission" date="2017-04" db="EMBL/GenBank/DDBJ databases">
        <authorList>
            <person name="Varghese N."/>
            <person name="Submissions S."/>
        </authorList>
    </citation>
    <scope>NUCLEOTIDE SEQUENCE [LARGE SCALE GENOMIC DNA]</scope>
    <source>
        <strain evidence="2">DSM 20463</strain>
    </source>
</reference>
<dbReference type="STRING" id="573058.SAMN00017477_1068"/>
<organism evidence="1 2">
    <name type="scientific">Peptoniphilus asaccharolyticus DSM 20463</name>
    <dbReference type="NCBI Taxonomy" id="573058"/>
    <lineage>
        <taxon>Bacteria</taxon>
        <taxon>Bacillati</taxon>
        <taxon>Bacillota</taxon>
        <taxon>Tissierellia</taxon>
        <taxon>Tissierellales</taxon>
        <taxon>Peptoniphilaceae</taxon>
        <taxon>Peptoniphilus</taxon>
    </lineage>
</organism>
<protein>
    <submittedName>
        <fullName evidence="1">Abortive infection bacteriophage resistance protein</fullName>
    </submittedName>
</protein>
<accession>A0A1W1V1R8</accession>
<dbReference type="Pfam" id="PF07751">
    <property type="entry name" value="Abi_2"/>
    <property type="match status" value="1"/>
</dbReference>
<keyword evidence="2" id="KW-1185">Reference proteome</keyword>
<evidence type="ECO:0000313" key="1">
    <source>
        <dbReference type="EMBL" id="SMB87265.1"/>
    </source>
</evidence>
<dbReference type="InterPro" id="IPR011664">
    <property type="entry name" value="Abi_system_AbiD/AbiF-like"/>
</dbReference>
<dbReference type="EMBL" id="FWWR01000009">
    <property type="protein sequence ID" value="SMB87265.1"/>
    <property type="molecule type" value="Genomic_DNA"/>
</dbReference>
<proteinExistence type="predicted"/>
<name>A0A1W1V1R8_PEPAS</name>
<sequence>MQYDKPFKTYSEQIEHLNIEYNLTIDDIELATALLSTFSYYDLINGYKDCFMVNNKYITGTTIEDLYVFNQIDKDIQNLLFKYSVIVENRFKTILAYHVSKQFGVDISNYVSLNVLNHKKAYESKKVIDDLNKITTSTYCQQPTKHYRDFKNHIPAWILFKNATFSTTINYFMLLSLNLRNQISQDLYTRSYDCSDEEMLNFITSSLKIVKKFRNVIAHNLKFVSTRSKDFLILKHLSKEYSGNLILRSDNNNNIGKNDPYSMIIALITLLNENFLIQNFINDFGRLLYVLEDSFGKTLIQDYFKHCHLPNDLEKRLKNYLTKIQSKI</sequence>
<dbReference type="Proteomes" id="UP000192368">
    <property type="component" value="Unassembled WGS sequence"/>
</dbReference>
<dbReference type="RefSeq" id="WP_084230669.1">
    <property type="nucleotide sequence ID" value="NZ_FWWR01000009.1"/>
</dbReference>
<dbReference type="AlphaFoldDB" id="A0A1W1V1R8"/>
<evidence type="ECO:0000313" key="2">
    <source>
        <dbReference type="Proteomes" id="UP000192368"/>
    </source>
</evidence>
<dbReference type="OrthoDB" id="5363652at2"/>